<dbReference type="AlphaFoldDB" id="A0A8J3S7C5"/>
<proteinExistence type="predicted"/>
<evidence type="ECO:0000313" key="3">
    <source>
        <dbReference type="Proteomes" id="UP000655044"/>
    </source>
</evidence>
<sequence>MAPRLAPTDLQTWKKGSGSTPKPFPTCIFLVEMRGFEPLTPSMRSHFAEVWSLVYVLTELRGRSLIVRDRPTPSVAVVTQLVTQLSADQFPLSAVKLSALRQDDDSLL</sequence>
<name>A0A8J3S7C5_PLARO</name>
<evidence type="ECO:0000313" key="2">
    <source>
        <dbReference type="EMBL" id="GIH88184.1"/>
    </source>
</evidence>
<reference evidence="2" key="1">
    <citation type="submission" date="2021-01" db="EMBL/GenBank/DDBJ databases">
        <title>Whole genome shotgun sequence of Planobispora rosea NBRC 15558.</title>
        <authorList>
            <person name="Komaki H."/>
            <person name="Tamura T."/>
        </authorList>
    </citation>
    <scope>NUCLEOTIDE SEQUENCE</scope>
    <source>
        <strain evidence="2">NBRC 15558</strain>
    </source>
</reference>
<keyword evidence="3" id="KW-1185">Reference proteome</keyword>
<protein>
    <submittedName>
        <fullName evidence="2">Uncharacterized protein</fullName>
    </submittedName>
</protein>
<dbReference type="Proteomes" id="UP000655044">
    <property type="component" value="Unassembled WGS sequence"/>
</dbReference>
<feature type="region of interest" description="Disordered" evidence="1">
    <location>
        <begin position="1"/>
        <end position="20"/>
    </location>
</feature>
<dbReference type="EMBL" id="BOOI01000076">
    <property type="protein sequence ID" value="GIH88184.1"/>
    <property type="molecule type" value="Genomic_DNA"/>
</dbReference>
<gene>
    <name evidence="2" type="ORF">Pro02_65920</name>
</gene>
<evidence type="ECO:0000256" key="1">
    <source>
        <dbReference type="SAM" id="MobiDB-lite"/>
    </source>
</evidence>
<organism evidence="2 3">
    <name type="scientific">Planobispora rosea</name>
    <dbReference type="NCBI Taxonomy" id="35762"/>
    <lineage>
        <taxon>Bacteria</taxon>
        <taxon>Bacillati</taxon>
        <taxon>Actinomycetota</taxon>
        <taxon>Actinomycetes</taxon>
        <taxon>Streptosporangiales</taxon>
        <taxon>Streptosporangiaceae</taxon>
        <taxon>Planobispora</taxon>
    </lineage>
</organism>
<accession>A0A8J3S7C5</accession>
<comment type="caution">
    <text evidence="2">The sequence shown here is derived from an EMBL/GenBank/DDBJ whole genome shotgun (WGS) entry which is preliminary data.</text>
</comment>